<comment type="caution">
    <text evidence="2">The sequence shown here is derived from an EMBL/GenBank/DDBJ whole genome shotgun (WGS) entry which is preliminary data.</text>
</comment>
<dbReference type="CDD" id="cd08547">
    <property type="entry name" value="Type_II_cohesin"/>
    <property type="match status" value="1"/>
</dbReference>
<dbReference type="Proteomes" id="UP001185015">
    <property type="component" value="Unassembled WGS sequence"/>
</dbReference>
<dbReference type="InterPro" id="IPR008965">
    <property type="entry name" value="CBM2/CBM3_carb-bd_dom_sf"/>
</dbReference>
<accession>A0AA90U0V4</accession>
<dbReference type="Gene3D" id="2.60.40.680">
    <property type="match status" value="1"/>
</dbReference>
<gene>
    <name evidence="2" type="ORF">J2750_001693</name>
</gene>
<evidence type="ECO:0000313" key="3">
    <source>
        <dbReference type="Proteomes" id="UP001185015"/>
    </source>
</evidence>
<dbReference type="GO" id="GO:0000272">
    <property type="term" value="P:polysaccharide catabolic process"/>
    <property type="evidence" value="ECO:0007669"/>
    <property type="project" value="InterPro"/>
</dbReference>
<name>A0AA90U0V4_9EURY</name>
<feature type="domain" description="Cohesin" evidence="1">
    <location>
        <begin position="40"/>
        <end position="157"/>
    </location>
</feature>
<evidence type="ECO:0000313" key="2">
    <source>
        <dbReference type="EMBL" id="MDR6223228.1"/>
    </source>
</evidence>
<dbReference type="Pfam" id="PF00963">
    <property type="entry name" value="Cohesin"/>
    <property type="match status" value="1"/>
</dbReference>
<keyword evidence="3" id="KW-1185">Reference proteome</keyword>
<dbReference type="SUPFAM" id="SSF49384">
    <property type="entry name" value="Carbohydrate-binding domain"/>
    <property type="match status" value="1"/>
</dbReference>
<sequence>MICIKNVFKIVAIITLLAVLSNVSAAATDVILQPSSQILEPGETFTIDVFVSPDVDIAGMQFDLLYDSSKFQVEGVNEGNLFKQSGMGTFFVGAPMNSGLLGDTYGCILGAADVSTPATFASITVTVNEQASGRSAFILKDTVISSPTGNAVDIGIINTEVSILVFDIDQGHMVDNGYNMGAAPYPSGT</sequence>
<dbReference type="InterPro" id="IPR002102">
    <property type="entry name" value="Cohesin_dom"/>
</dbReference>
<dbReference type="AlphaFoldDB" id="A0AA90U0V4"/>
<proteinExistence type="predicted"/>
<dbReference type="GO" id="GO:0030246">
    <property type="term" value="F:carbohydrate binding"/>
    <property type="evidence" value="ECO:0007669"/>
    <property type="project" value="InterPro"/>
</dbReference>
<dbReference type="RefSeq" id="WP_270095538.1">
    <property type="nucleotide sequence ID" value="NZ_JAQFFK010000001.1"/>
</dbReference>
<reference evidence="2 3" key="1">
    <citation type="submission" date="2023-07" db="EMBL/GenBank/DDBJ databases">
        <title>Genomic Encyclopedia of Type Strains, Phase IV (KMG-IV): sequencing the most valuable type-strain genomes for metagenomic binning, comparative biology and taxonomic classification.</title>
        <authorList>
            <person name="Goeker M."/>
        </authorList>
    </citation>
    <scope>NUCLEOTIDE SEQUENCE [LARGE SCALE GENOMIC DNA]</scope>
    <source>
        <strain evidence="2 3">DSM 17273</strain>
    </source>
</reference>
<evidence type="ECO:0000259" key="1">
    <source>
        <dbReference type="Pfam" id="PF00963"/>
    </source>
</evidence>
<organism evidence="2 3">
    <name type="scientific">Methanococcoides alaskense</name>
    <dbReference type="NCBI Taxonomy" id="325778"/>
    <lineage>
        <taxon>Archaea</taxon>
        <taxon>Methanobacteriati</taxon>
        <taxon>Methanobacteriota</taxon>
        <taxon>Stenosarchaea group</taxon>
        <taxon>Methanomicrobia</taxon>
        <taxon>Methanosarcinales</taxon>
        <taxon>Methanosarcinaceae</taxon>
        <taxon>Methanococcoides</taxon>
    </lineage>
</organism>
<dbReference type="EMBL" id="JAVDQI010000006">
    <property type="protein sequence ID" value="MDR6223228.1"/>
    <property type="molecule type" value="Genomic_DNA"/>
</dbReference>
<protein>
    <recommendedName>
        <fullName evidence="1">Cohesin domain-containing protein</fullName>
    </recommendedName>
</protein>